<dbReference type="Gene3D" id="2.40.30.10">
    <property type="entry name" value="Translation factors"/>
    <property type="match status" value="1"/>
</dbReference>
<name>A0ABS6RXL4_9BACT</name>
<gene>
    <name evidence="5" type="ORF">HWQ67_03005</name>
</gene>
<evidence type="ECO:0000256" key="2">
    <source>
        <dbReference type="ARBA" id="ARBA00022801"/>
    </source>
</evidence>
<dbReference type="PROSITE" id="PS01276">
    <property type="entry name" value="PEPTIDASE_U32"/>
    <property type="match status" value="1"/>
</dbReference>
<keyword evidence="6" id="KW-1185">Reference proteome</keyword>
<evidence type="ECO:0000313" key="5">
    <source>
        <dbReference type="EMBL" id="MBV6340548.1"/>
    </source>
</evidence>
<keyword evidence="1" id="KW-0645">Protease</keyword>
<keyword evidence="2" id="KW-0378">Hydrolase</keyword>
<evidence type="ECO:0000256" key="1">
    <source>
        <dbReference type="ARBA" id="ARBA00022670"/>
    </source>
</evidence>
<dbReference type="Pfam" id="PF16325">
    <property type="entry name" value="Peptidase_U32_C"/>
    <property type="match status" value="1"/>
</dbReference>
<comment type="similarity">
    <text evidence="3">Belongs to the peptidase U32 family.</text>
</comment>
<protein>
    <submittedName>
        <fullName evidence="5">U32 family peptidase</fullName>
    </submittedName>
</protein>
<evidence type="ECO:0000313" key="6">
    <source>
        <dbReference type="Proteomes" id="UP001196980"/>
    </source>
</evidence>
<proteinExistence type="inferred from homology"/>
<feature type="domain" description="Peptidase family U32 C-terminal" evidence="4">
    <location>
        <begin position="325"/>
        <end position="402"/>
    </location>
</feature>
<organism evidence="5 6">
    <name type="scientific">Candidatus Magnetobacterium casense</name>
    <dbReference type="NCBI Taxonomy" id="1455061"/>
    <lineage>
        <taxon>Bacteria</taxon>
        <taxon>Pseudomonadati</taxon>
        <taxon>Nitrospirota</taxon>
        <taxon>Thermodesulfovibrionia</taxon>
        <taxon>Thermodesulfovibrionales</taxon>
        <taxon>Candidatus Magnetobacteriaceae</taxon>
        <taxon>Candidatus Magnetobacterium</taxon>
    </lineage>
</organism>
<sequence>MKRPELLAPAGSFDKLRTAIHYGTDAVYLGLTGFSLRAKGDNFDGGQRGEQLKSAVDYAHAHGKKAYVTVNVFLHNADLQSLAEHIDCLREINPDGVIVSDPGAFDAIAEAIPSLPIHISTQANITNWRSARFYERLGAKRLVLARELSINEIKDIRDHVSIELECFVHGAICISYSGRCYISAFLANRSANSGLCTNSCRWNYTLMEEKRPGEHFPVYENDRGTYVMSSRDLCMIEHLDKLHTAGVNSFKLEGRVKGVNYLATVVKVYREAIDALNSGSDYVADDRWLTELSSVSNRGFTTGMYLGSHPDGHYNHDEQEMYKGSHNILGVVRCTRDGWGEVYLKGKLAVGDSVVFLSPGLERAAIILRQIKDVFGNPIDSAKNEDTVIIPIIEGVKKNDLLKKNETQC</sequence>
<dbReference type="InterPro" id="IPR051454">
    <property type="entry name" value="RNA/ubiquinone_mod_enzymes"/>
</dbReference>
<comment type="caution">
    <text evidence="5">The sequence shown here is derived from an EMBL/GenBank/DDBJ whole genome shotgun (WGS) entry which is preliminary data.</text>
</comment>
<reference evidence="5 6" key="1">
    <citation type="journal article" date="2020" name="J Geophys Res Biogeosci">
        <title>Magnetotaxis as an Adaptation to Enable Bacterial Shuttling of Microbial Sulfur and Sulfur Cycling Across Aquatic Oxic#Anoxic Interfaces.</title>
        <authorList>
            <person name="Li J."/>
            <person name="Liu P."/>
            <person name="Wang J."/>
            <person name="Roberts A.P."/>
            <person name="Pan Y."/>
        </authorList>
    </citation>
    <scope>NUCLEOTIDE SEQUENCE [LARGE SCALE GENOMIC DNA]</scope>
    <source>
        <strain evidence="5 6">MYR-1_YQ</strain>
    </source>
</reference>
<evidence type="ECO:0000256" key="3">
    <source>
        <dbReference type="ARBA" id="ARBA00038374"/>
    </source>
</evidence>
<evidence type="ECO:0000259" key="4">
    <source>
        <dbReference type="Pfam" id="PF16325"/>
    </source>
</evidence>
<dbReference type="Pfam" id="PF01136">
    <property type="entry name" value="Peptidase_U32"/>
    <property type="match status" value="1"/>
</dbReference>
<dbReference type="InterPro" id="IPR001539">
    <property type="entry name" value="Peptidase_U32"/>
</dbReference>
<dbReference type="EMBL" id="JABXWD010000031">
    <property type="protein sequence ID" value="MBV6340548.1"/>
    <property type="molecule type" value="Genomic_DNA"/>
</dbReference>
<dbReference type="PANTHER" id="PTHR30217">
    <property type="entry name" value="PEPTIDASE U32 FAMILY"/>
    <property type="match status" value="1"/>
</dbReference>
<dbReference type="PANTHER" id="PTHR30217:SF6">
    <property type="entry name" value="TRNA HYDROXYLATION PROTEIN P"/>
    <property type="match status" value="1"/>
</dbReference>
<accession>A0ABS6RXL4</accession>
<dbReference type="InterPro" id="IPR032525">
    <property type="entry name" value="Peptidase_U32_C"/>
</dbReference>
<dbReference type="Proteomes" id="UP001196980">
    <property type="component" value="Unassembled WGS sequence"/>
</dbReference>